<evidence type="ECO:0000256" key="5">
    <source>
        <dbReference type="ARBA" id="ARBA00023136"/>
    </source>
</evidence>
<gene>
    <name evidence="8" type="ORF">HPHI1048_LOCUS23091</name>
</gene>
<dbReference type="PANTHER" id="PTHR11266">
    <property type="entry name" value="PEROXISOMAL MEMBRANE PROTEIN 2, PXMP2 MPV17"/>
    <property type="match status" value="1"/>
</dbReference>
<evidence type="ECO:0000256" key="7">
    <source>
        <dbReference type="SAM" id="MobiDB-lite"/>
    </source>
</evidence>
<evidence type="ECO:0000256" key="3">
    <source>
        <dbReference type="ARBA" id="ARBA00022692"/>
    </source>
</evidence>
<feature type="compositionally biased region" description="Basic residues" evidence="7">
    <location>
        <begin position="12"/>
        <end position="26"/>
    </location>
</feature>
<evidence type="ECO:0000256" key="2">
    <source>
        <dbReference type="ARBA" id="ARBA00006824"/>
    </source>
</evidence>
<evidence type="ECO:0000313" key="8">
    <source>
        <dbReference type="EMBL" id="CAD8507363.1"/>
    </source>
</evidence>
<dbReference type="InterPro" id="IPR007248">
    <property type="entry name" value="Mpv17_PMP22"/>
</dbReference>
<feature type="compositionally biased region" description="Low complexity" evidence="7">
    <location>
        <begin position="27"/>
        <end position="41"/>
    </location>
</feature>
<dbReference type="AlphaFoldDB" id="A0A7S0I0I6"/>
<evidence type="ECO:0000256" key="1">
    <source>
        <dbReference type="ARBA" id="ARBA00004141"/>
    </source>
</evidence>
<accession>A0A7S0I0I6</accession>
<comment type="subcellular location">
    <subcellularLocation>
        <location evidence="1">Membrane</location>
        <topology evidence="1">Multi-pass membrane protein</topology>
    </subcellularLocation>
</comment>
<keyword evidence="4" id="KW-1133">Transmembrane helix</keyword>
<dbReference type="GO" id="GO:0005737">
    <property type="term" value="C:cytoplasm"/>
    <property type="evidence" value="ECO:0007669"/>
    <property type="project" value="TreeGrafter"/>
</dbReference>
<evidence type="ECO:0000256" key="6">
    <source>
        <dbReference type="RuleBase" id="RU363053"/>
    </source>
</evidence>
<comment type="similarity">
    <text evidence="2 6">Belongs to the peroxisomal membrane protein PXMP2/4 family.</text>
</comment>
<keyword evidence="3" id="KW-0812">Transmembrane</keyword>
<dbReference type="PANTHER" id="PTHR11266:SF121">
    <property type="entry name" value="OS09G0315000 PROTEIN"/>
    <property type="match status" value="1"/>
</dbReference>
<sequence length="311" mass="35603">MARGGSVLMSPRKTRGKSPVPRKRTPRSSPSPRALSPPASRTRSRIQIEEDQQYHPDTLREKLEYERATNQVLRSEIQSLKHKNRHLRQRLKAMHCILDMEPQEAATRPLASPGSRRRKRDIARPYVEKGLMSGTIYMLGEAISCGLFYHPQLGRGIYLDAFFHYSVLHSTLIGMFANGPLLHMFFEVVDYLVCFESNLANIVCKVFLDQVVWGCIWNFSYIFLMNLATDSPGFGYIGEGLGLDLHHDLAKGFLSAFKKAIYWKVHVELLQQGLKMLPMDIICYSVIPLRLRALWTACVDVSWVTILSRYD</sequence>
<evidence type="ECO:0000256" key="4">
    <source>
        <dbReference type="ARBA" id="ARBA00022989"/>
    </source>
</evidence>
<dbReference type="EMBL" id="HBEO01034143">
    <property type="protein sequence ID" value="CAD8507363.1"/>
    <property type="molecule type" value="Transcribed_RNA"/>
</dbReference>
<name>A0A7S0I0I6_9CRYP</name>
<organism evidence="8">
    <name type="scientific">Hanusia phi</name>
    <dbReference type="NCBI Taxonomy" id="3032"/>
    <lineage>
        <taxon>Eukaryota</taxon>
        <taxon>Cryptophyceae</taxon>
        <taxon>Pyrenomonadales</taxon>
        <taxon>Geminigeraceae</taxon>
        <taxon>Hanusia</taxon>
    </lineage>
</organism>
<feature type="region of interest" description="Disordered" evidence="7">
    <location>
        <begin position="1"/>
        <end position="57"/>
    </location>
</feature>
<feature type="compositionally biased region" description="Basic and acidic residues" evidence="7">
    <location>
        <begin position="46"/>
        <end position="57"/>
    </location>
</feature>
<keyword evidence="5" id="KW-0472">Membrane</keyword>
<proteinExistence type="inferred from homology"/>
<dbReference type="GO" id="GO:0016020">
    <property type="term" value="C:membrane"/>
    <property type="evidence" value="ECO:0007669"/>
    <property type="project" value="UniProtKB-SubCell"/>
</dbReference>
<reference evidence="8" key="1">
    <citation type="submission" date="2021-01" db="EMBL/GenBank/DDBJ databases">
        <authorList>
            <person name="Corre E."/>
            <person name="Pelletier E."/>
            <person name="Niang G."/>
            <person name="Scheremetjew M."/>
            <person name="Finn R."/>
            <person name="Kale V."/>
            <person name="Holt S."/>
            <person name="Cochrane G."/>
            <person name="Meng A."/>
            <person name="Brown T."/>
            <person name="Cohen L."/>
        </authorList>
    </citation>
    <scope>NUCLEOTIDE SEQUENCE</scope>
    <source>
        <strain evidence="8">CCMP325</strain>
    </source>
</reference>
<protein>
    <submittedName>
        <fullName evidence="8">Uncharacterized protein</fullName>
    </submittedName>
</protein>